<dbReference type="EMBL" id="JAIQCV010000004">
    <property type="protein sequence ID" value="KAH1105950.1"/>
    <property type="molecule type" value="Genomic_DNA"/>
</dbReference>
<dbReference type="AlphaFoldDB" id="A0A9D3W158"/>
<keyword evidence="3" id="KW-1185">Reference proteome</keyword>
<accession>A0A9D3W158</accession>
<sequence length="143" mass="16630">MARQLGNFIGEFLEYDALSLAKGWHQFLRIRVNLDVRNPIKRKKLISMARNQSVYALFPYEKLPLFCFLCGRLGHGESFCPVRLTLRDQQVAFGWDLSLRAIPRRGGQAMSKWLREAADDDNWSERAVEKEVRARRFGVEISN</sequence>
<reference evidence="2 3" key="1">
    <citation type="journal article" date="2021" name="Plant Biotechnol. J.">
        <title>Multi-omics assisted identification of the key and species-specific regulatory components of drought-tolerant mechanisms in Gossypium stocksii.</title>
        <authorList>
            <person name="Yu D."/>
            <person name="Ke L."/>
            <person name="Zhang D."/>
            <person name="Wu Y."/>
            <person name="Sun Y."/>
            <person name="Mei J."/>
            <person name="Sun J."/>
            <person name="Sun Y."/>
        </authorList>
    </citation>
    <scope>NUCLEOTIDE SEQUENCE [LARGE SCALE GENOMIC DNA]</scope>
    <source>
        <strain evidence="3">cv. E1</strain>
        <tissue evidence="2">Leaf</tissue>
    </source>
</reference>
<dbReference type="PANTHER" id="PTHR31286:SF153">
    <property type="entry name" value="DUF4283 DOMAIN PROTEIN"/>
    <property type="match status" value="1"/>
</dbReference>
<proteinExistence type="predicted"/>
<protein>
    <recommendedName>
        <fullName evidence="1">Zinc knuckle CX2CX4HX4C domain-containing protein</fullName>
    </recommendedName>
</protein>
<evidence type="ECO:0000313" key="3">
    <source>
        <dbReference type="Proteomes" id="UP000828251"/>
    </source>
</evidence>
<dbReference type="OrthoDB" id="1000626at2759"/>
<dbReference type="InterPro" id="IPR025836">
    <property type="entry name" value="Zn_knuckle_CX2CX4HX4C"/>
</dbReference>
<dbReference type="Pfam" id="PF14392">
    <property type="entry name" value="zf-CCHC_4"/>
    <property type="match status" value="1"/>
</dbReference>
<evidence type="ECO:0000259" key="1">
    <source>
        <dbReference type="Pfam" id="PF14392"/>
    </source>
</evidence>
<comment type="caution">
    <text evidence="2">The sequence shown here is derived from an EMBL/GenBank/DDBJ whole genome shotgun (WGS) entry which is preliminary data.</text>
</comment>
<evidence type="ECO:0000313" key="2">
    <source>
        <dbReference type="EMBL" id="KAH1105950.1"/>
    </source>
</evidence>
<dbReference type="PANTHER" id="PTHR31286">
    <property type="entry name" value="GLYCINE-RICH CELL WALL STRUCTURAL PROTEIN 1.8-LIKE"/>
    <property type="match status" value="1"/>
</dbReference>
<dbReference type="Proteomes" id="UP000828251">
    <property type="component" value="Unassembled WGS sequence"/>
</dbReference>
<organism evidence="2 3">
    <name type="scientific">Gossypium stocksii</name>
    <dbReference type="NCBI Taxonomy" id="47602"/>
    <lineage>
        <taxon>Eukaryota</taxon>
        <taxon>Viridiplantae</taxon>
        <taxon>Streptophyta</taxon>
        <taxon>Embryophyta</taxon>
        <taxon>Tracheophyta</taxon>
        <taxon>Spermatophyta</taxon>
        <taxon>Magnoliopsida</taxon>
        <taxon>eudicotyledons</taxon>
        <taxon>Gunneridae</taxon>
        <taxon>Pentapetalae</taxon>
        <taxon>rosids</taxon>
        <taxon>malvids</taxon>
        <taxon>Malvales</taxon>
        <taxon>Malvaceae</taxon>
        <taxon>Malvoideae</taxon>
        <taxon>Gossypium</taxon>
    </lineage>
</organism>
<name>A0A9D3W158_9ROSI</name>
<dbReference type="InterPro" id="IPR040256">
    <property type="entry name" value="At4g02000-like"/>
</dbReference>
<feature type="domain" description="Zinc knuckle CX2CX4HX4C" evidence="1">
    <location>
        <begin position="34"/>
        <end position="81"/>
    </location>
</feature>
<gene>
    <name evidence="2" type="ORF">J1N35_009718</name>
</gene>